<evidence type="ECO:0000256" key="4">
    <source>
        <dbReference type="ARBA" id="ARBA00022777"/>
    </source>
</evidence>
<keyword evidence="5" id="KW-1133">Transmembrane helix</keyword>
<reference evidence="7" key="1">
    <citation type="journal article" date="2021" name="PeerJ">
        <title>Extensive microbial diversity within the chicken gut microbiome revealed by metagenomics and culture.</title>
        <authorList>
            <person name="Gilroy R."/>
            <person name="Ravi A."/>
            <person name="Getino M."/>
            <person name="Pursley I."/>
            <person name="Horton D.L."/>
            <person name="Alikhan N.F."/>
            <person name="Baker D."/>
            <person name="Gharbi K."/>
            <person name="Hall N."/>
            <person name="Watson M."/>
            <person name="Adriaenssens E.M."/>
            <person name="Foster-Nyarko E."/>
            <person name="Jarju S."/>
            <person name="Secka A."/>
            <person name="Antonio M."/>
            <person name="Oren A."/>
            <person name="Chaudhuri R.R."/>
            <person name="La Ragione R."/>
            <person name="Hildebrand F."/>
            <person name="Pallen M.J."/>
        </authorList>
    </citation>
    <scope>NUCLEOTIDE SEQUENCE</scope>
    <source>
        <strain evidence="7">CHK196-7946</strain>
    </source>
</reference>
<protein>
    <submittedName>
        <fullName evidence="7">Histidine kinase</fullName>
    </submittedName>
</protein>
<dbReference type="SUPFAM" id="SSF55874">
    <property type="entry name" value="ATPase domain of HSP90 chaperone/DNA topoisomerase II/histidine kinase"/>
    <property type="match status" value="1"/>
</dbReference>
<dbReference type="InterPro" id="IPR036890">
    <property type="entry name" value="HATPase_C_sf"/>
</dbReference>
<dbReference type="CDD" id="cd06225">
    <property type="entry name" value="HAMP"/>
    <property type="match status" value="1"/>
</dbReference>
<evidence type="ECO:0000259" key="6">
    <source>
        <dbReference type="PROSITE" id="PS50885"/>
    </source>
</evidence>
<dbReference type="InterPro" id="IPR003594">
    <property type="entry name" value="HATPase_dom"/>
</dbReference>
<accession>A0A9D2QC69</accession>
<proteinExistence type="predicted"/>
<sequence>MKLKSIWESLSLKRKILTVFLPLILIPFLLVLIVSGTIIVRNGKAEAVKNAEDKLMLVSDQIDQILSNIQYNIKAFSTSSALQDAISEDYPDSTYGNYLFTTSMHSAVYNIMDIQSYISSGYIHTYDDKIYDINTDSIRTPDAEMDTYYDYVVAQKGRIILGSPSVKDTDSAFNISKSLIDINTGECLGILSFDIKESLFYDSYRSVIDKNEEQLYLIDNNRCILSSEDRELLHQTVSNDLWKTVQEISYAKDRLFLSSNDSLVLATTSEIGEYHIVYVLEYYSIYREVLGLTLILVCIGIFALIVTIILTTVLAQSVTKPLALLTTYADRTGHGDFSADIQINSKDEIGFLAERFKKMNHNIRNLTIRIYDEQTQKKEYALNLLQAQINPHFLYNCLDNISSLITDHKNDPALSMLYHLGRYYRAVLSKGRNIITIREELALVRDYLEIQLIKAPQLFTYTITIAEDILDLKIMKMLLQPIVENAVIHGFTGYKEGRHLHIEGQLAGSAVLISISDDGRGIPEQAVQSIFNEGTSMIPRHFGLRNIRERIRLKYGSSFGVTVKSVPGQGTKVIVSFPKIL</sequence>
<dbReference type="AlphaFoldDB" id="A0A9D2QC69"/>
<keyword evidence="4 7" id="KW-0418">Kinase</keyword>
<comment type="caution">
    <text evidence="7">The sequence shown here is derived from an EMBL/GenBank/DDBJ whole genome shotgun (WGS) entry which is preliminary data.</text>
</comment>
<keyword evidence="2" id="KW-0597">Phosphoprotein</keyword>
<dbReference type="InterPro" id="IPR050640">
    <property type="entry name" value="Bact_2-comp_sensor_kinase"/>
</dbReference>
<gene>
    <name evidence="7" type="ORF">H9697_10560</name>
</gene>
<keyword evidence="3" id="KW-0808">Transferase</keyword>
<reference evidence="7" key="2">
    <citation type="submission" date="2021-04" db="EMBL/GenBank/DDBJ databases">
        <authorList>
            <person name="Gilroy R."/>
        </authorList>
    </citation>
    <scope>NUCLEOTIDE SEQUENCE</scope>
    <source>
        <strain evidence="7">CHK196-7946</strain>
    </source>
</reference>
<dbReference type="PANTHER" id="PTHR34220:SF7">
    <property type="entry name" value="SENSOR HISTIDINE KINASE YPDA"/>
    <property type="match status" value="1"/>
</dbReference>
<dbReference type="PROSITE" id="PS50885">
    <property type="entry name" value="HAMP"/>
    <property type="match status" value="1"/>
</dbReference>
<evidence type="ECO:0000313" key="8">
    <source>
        <dbReference type="Proteomes" id="UP000823902"/>
    </source>
</evidence>
<evidence type="ECO:0000256" key="5">
    <source>
        <dbReference type="SAM" id="Phobius"/>
    </source>
</evidence>
<dbReference type="GO" id="GO:0000155">
    <property type="term" value="F:phosphorelay sensor kinase activity"/>
    <property type="evidence" value="ECO:0007669"/>
    <property type="project" value="InterPro"/>
</dbReference>
<dbReference type="PANTHER" id="PTHR34220">
    <property type="entry name" value="SENSOR HISTIDINE KINASE YPDA"/>
    <property type="match status" value="1"/>
</dbReference>
<feature type="transmembrane region" description="Helical" evidence="5">
    <location>
        <begin position="289"/>
        <end position="315"/>
    </location>
</feature>
<evidence type="ECO:0000313" key="7">
    <source>
        <dbReference type="EMBL" id="HJC75366.1"/>
    </source>
</evidence>
<feature type="domain" description="HAMP" evidence="6">
    <location>
        <begin position="316"/>
        <end position="368"/>
    </location>
</feature>
<dbReference type="InterPro" id="IPR010559">
    <property type="entry name" value="Sig_transdc_His_kin_internal"/>
</dbReference>
<organism evidence="7 8">
    <name type="scientific">Candidatus Mediterraneibacter faecavium</name>
    <dbReference type="NCBI Taxonomy" id="2838668"/>
    <lineage>
        <taxon>Bacteria</taxon>
        <taxon>Bacillati</taxon>
        <taxon>Bacillota</taxon>
        <taxon>Clostridia</taxon>
        <taxon>Lachnospirales</taxon>
        <taxon>Lachnospiraceae</taxon>
        <taxon>Mediterraneibacter</taxon>
    </lineage>
</organism>
<dbReference type="SUPFAM" id="SSF158472">
    <property type="entry name" value="HAMP domain-like"/>
    <property type="match status" value="1"/>
</dbReference>
<name>A0A9D2QC69_9FIRM</name>
<dbReference type="EMBL" id="DWVY01000053">
    <property type="protein sequence ID" value="HJC75366.1"/>
    <property type="molecule type" value="Genomic_DNA"/>
</dbReference>
<evidence type="ECO:0000256" key="1">
    <source>
        <dbReference type="ARBA" id="ARBA00004370"/>
    </source>
</evidence>
<keyword evidence="5" id="KW-0472">Membrane</keyword>
<dbReference type="SMART" id="SM00304">
    <property type="entry name" value="HAMP"/>
    <property type="match status" value="1"/>
</dbReference>
<dbReference type="Gene3D" id="6.10.340.10">
    <property type="match status" value="1"/>
</dbReference>
<comment type="subcellular location">
    <subcellularLocation>
        <location evidence="1">Membrane</location>
    </subcellularLocation>
</comment>
<dbReference type="Gene3D" id="3.30.565.10">
    <property type="entry name" value="Histidine kinase-like ATPase, C-terminal domain"/>
    <property type="match status" value="1"/>
</dbReference>
<evidence type="ECO:0000256" key="2">
    <source>
        <dbReference type="ARBA" id="ARBA00022553"/>
    </source>
</evidence>
<evidence type="ECO:0000256" key="3">
    <source>
        <dbReference type="ARBA" id="ARBA00022679"/>
    </source>
</evidence>
<feature type="transmembrane region" description="Helical" evidence="5">
    <location>
        <begin position="20"/>
        <end position="40"/>
    </location>
</feature>
<dbReference type="GO" id="GO:0016020">
    <property type="term" value="C:membrane"/>
    <property type="evidence" value="ECO:0007669"/>
    <property type="project" value="UniProtKB-SubCell"/>
</dbReference>
<dbReference type="InterPro" id="IPR003660">
    <property type="entry name" value="HAMP_dom"/>
</dbReference>
<keyword evidence="5" id="KW-0812">Transmembrane</keyword>
<dbReference type="SMART" id="SM00387">
    <property type="entry name" value="HATPase_c"/>
    <property type="match status" value="1"/>
</dbReference>
<dbReference type="Pfam" id="PF02518">
    <property type="entry name" value="HATPase_c"/>
    <property type="match status" value="1"/>
</dbReference>
<dbReference type="Proteomes" id="UP000823902">
    <property type="component" value="Unassembled WGS sequence"/>
</dbReference>
<dbReference type="Pfam" id="PF00672">
    <property type="entry name" value="HAMP"/>
    <property type="match status" value="1"/>
</dbReference>
<dbReference type="Pfam" id="PF06580">
    <property type="entry name" value="His_kinase"/>
    <property type="match status" value="1"/>
</dbReference>